<evidence type="ECO:0000313" key="2">
    <source>
        <dbReference type="EMBL" id="QED48917.1"/>
    </source>
</evidence>
<dbReference type="STRING" id="1742359.GCA_001439625_02674"/>
<dbReference type="AlphaFoldDB" id="A0A5B8Z7I7"/>
<name>A0A5B8Z7I7_CYTDA</name>
<protein>
    <submittedName>
        <fullName evidence="2">Uncharacterized protein</fullName>
    </submittedName>
</protein>
<feature type="transmembrane region" description="Helical" evidence="1">
    <location>
        <begin position="38"/>
        <end position="56"/>
    </location>
</feature>
<keyword evidence="1" id="KW-0472">Membrane</keyword>
<keyword evidence="3" id="KW-1185">Reference proteome</keyword>
<dbReference type="OrthoDB" id="2969610at2"/>
<evidence type="ECO:0000313" key="3">
    <source>
        <dbReference type="Proteomes" id="UP000321555"/>
    </source>
</evidence>
<evidence type="ECO:0000256" key="1">
    <source>
        <dbReference type="SAM" id="Phobius"/>
    </source>
</evidence>
<keyword evidence="1" id="KW-0812">Transmembrane</keyword>
<keyword evidence="1" id="KW-1133">Transmembrane helix</keyword>
<sequence length="81" mass="9239">MKKNRYLLCLLVCGALLYFALPRLDIFSVGLEGIFAMTWLAFALFVIAGNLTALLYSPKKLMTSTRSQAINERKKARSFYR</sequence>
<dbReference type="KEGG" id="bda:FSZ17_17520"/>
<gene>
    <name evidence="2" type="ORF">FSZ17_17520</name>
</gene>
<organism evidence="2 3">
    <name type="scientific">Cytobacillus dafuensis</name>
    <name type="common">Bacillus dafuensis</name>
    <dbReference type="NCBI Taxonomy" id="1742359"/>
    <lineage>
        <taxon>Bacteria</taxon>
        <taxon>Bacillati</taxon>
        <taxon>Bacillota</taxon>
        <taxon>Bacilli</taxon>
        <taxon>Bacillales</taxon>
        <taxon>Bacillaceae</taxon>
        <taxon>Cytobacillus</taxon>
    </lineage>
</organism>
<dbReference type="RefSeq" id="WP_057772002.1">
    <property type="nucleotide sequence ID" value="NZ_CP042593.1"/>
</dbReference>
<proteinExistence type="predicted"/>
<dbReference type="EMBL" id="CP042593">
    <property type="protein sequence ID" value="QED48917.1"/>
    <property type="molecule type" value="Genomic_DNA"/>
</dbReference>
<reference evidence="3" key="1">
    <citation type="submission" date="2019-08" db="EMBL/GenBank/DDBJ databases">
        <authorList>
            <person name="Zheng X."/>
        </authorList>
    </citation>
    <scope>NUCLEOTIDE SEQUENCE [LARGE SCALE GENOMIC DNA]</scope>
    <source>
        <strain evidence="3">FJAT-25496</strain>
    </source>
</reference>
<dbReference type="Proteomes" id="UP000321555">
    <property type="component" value="Chromosome"/>
</dbReference>
<accession>A0A5B8Z7I7</accession>